<evidence type="ECO:0000313" key="3">
    <source>
        <dbReference type="Proteomes" id="UP001608902"/>
    </source>
</evidence>
<accession>A0ABD6EB54</accession>
<reference evidence="2 3" key="1">
    <citation type="submission" date="2024-08" db="EMBL/GenBank/DDBJ databases">
        <title>Gnathostoma spinigerum genome.</title>
        <authorList>
            <person name="Gonzalez-Bertolin B."/>
            <person name="Monzon S."/>
            <person name="Zaballos A."/>
            <person name="Jimenez P."/>
            <person name="Dekumyoy P."/>
            <person name="Varona S."/>
            <person name="Cuesta I."/>
            <person name="Sumanam S."/>
            <person name="Adisakwattana P."/>
            <person name="Gasser R.B."/>
            <person name="Hernandez-Gonzalez A."/>
            <person name="Young N.D."/>
            <person name="Perteguer M.J."/>
        </authorList>
    </citation>
    <scope>NUCLEOTIDE SEQUENCE [LARGE SCALE GENOMIC DNA]</scope>
    <source>
        <strain evidence="2">AL3</strain>
        <tissue evidence="2">Liver</tissue>
    </source>
</reference>
<organism evidence="2 3">
    <name type="scientific">Gnathostoma spinigerum</name>
    <dbReference type="NCBI Taxonomy" id="75299"/>
    <lineage>
        <taxon>Eukaryota</taxon>
        <taxon>Metazoa</taxon>
        <taxon>Ecdysozoa</taxon>
        <taxon>Nematoda</taxon>
        <taxon>Chromadorea</taxon>
        <taxon>Rhabditida</taxon>
        <taxon>Spirurina</taxon>
        <taxon>Gnathostomatomorpha</taxon>
        <taxon>Gnathostomatoidea</taxon>
        <taxon>Gnathostomatidae</taxon>
        <taxon>Gnathostoma</taxon>
    </lineage>
</organism>
<keyword evidence="3" id="KW-1185">Reference proteome</keyword>
<dbReference type="AlphaFoldDB" id="A0ABD6EB54"/>
<comment type="caution">
    <text evidence="2">The sequence shown here is derived from an EMBL/GenBank/DDBJ whole genome shotgun (WGS) entry which is preliminary data.</text>
</comment>
<evidence type="ECO:0000313" key="2">
    <source>
        <dbReference type="EMBL" id="MFH4973530.1"/>
    </source>
</evidence>
<feature type="region of interest" description="Disordered" evidence="1">
    <location>
        <begin position="107"/>
        <end position="133"/>
    </location>
</feature>
<dbReference type="EMBL" id="JBGFUD010000060">
    <property type="protein sequence ID" value="MFH4973530.1"/>
    <property type="molecule type" value="Genomic_DNA"/>
</dbReference>
<evidence type="ECO:0000256" key="1">
    <source>
        <dbReference type="SAM" id="MobiDB-lite"/>
    </source>
</evidence>
<gene>
    <name evidence="2" type="ORF">AB6A40_000239</name>
</gene>
<proteinExistence type="predicted"/>
<dbReference type="Proteomes" id="UP001608902">
    <property type="component" value="Unassembled WGS sequence"/>
</dbReference>
<protein>
    <submittedName>
        <fullName evidence="2">Uncharacterized protein</fullName>
    </submittedName>
</protein>
<sequence length="133" mass="15700">MLKFVRTHRSGDQRSANVTVAATTTPKYSTGCTQTEESNGVNYPSRVEYETALQMLDEENRRLYEERRIERQLRRIRMYRAMKQRQLSLEITRNRLHLAEIYRRSSNHRHVTQVDSKSEPKDGRIISNKGKTS</sequence>
<name>A0ABD6EB54_9BILA</name>